<dbReference type="GO" id="GO:0005319">
    <property type="term" value="F:lipid transporter activity"/>
    <property type="evidence" value="ECO:0007669"/>
    <property type="project" value="TreeGrafter"/>
</dbReference>
<dbReference type="GO" id="GO:0005524">
    <property type="term" value="F:ATP binding"/>
    <property type="evidence" value="ECO:0007669"/>
    <property type="project" value="InterPro"/>
</dbReference>
<dbReference type="OrthoDB" id="5854680at2759"/>
<accession>A0A3P6PVD7</accession>
<evidence type="ECO:0000259" key="1">
    <source>
        <dbReference type="Pfam" id="PF00005"/>
    </source>
</evidence>
<reference evidence="2 3" key="1">
    <citation type="submission" date="2018-11" db="EMBL/GenBank/DDBJ databases">
        <authorList>
            <consortium name="Pathogen Informatics"/>
        </authorList>
    </citation>
    <scope>NUCLEOTIDE SEQUENCE [LARGE SCALE GENOMIC DNA]</scope>
</reference>
<sequence length="84" mass="9351">MGVNGAGKTTTFNMLTGRIQIGSGDAWICGKSVYQRGIGSLRQLGYCPQFDALNLKLTAREQLTFYSRLRAIPEYKIDEVCRVC</sequence>
<dbReference type="InterPro" id="IPR003439">
    <property type="entry name" value="ABC_transporter-like_ATP-bd"/>
</dbReference>
<dbReference type="GO" id="GO:0140359">
    <property type="term" value="F:ABC-type transporter activity"/>
    <property type="evidence" value="ECO:0007669"/>
    <property type="project" value="InterPro"/>
</dbReference>
<proteinExistence type="predicted"/>
<dbReference type="InterPro" id="IPR026082">
    <property type="entry name" value="ABCA"/>
</dbReference>
<dbReference type="AlphaFoldDB" id="A0A3P6PVD7"/>
<gene>
    <name evidence="2" type="ORF">ASIM_LOCUS5009</name>
</gene>
<evidence type="ECO:0000313" key="3">
    <source>
        <dbReference type="Proteomes" id="UP000267096"/>
    </source>
</evidence>
<dbReference type="InterPro" id="IPR027417">
    <property type="entry name" value="P-loop_NTPase"/>
</dbReference>
<feature type="domain" description="ABC transporter" evidence="1">
    <location>
        <begin position="1"/>
        <end position="72"/>
    </location>
</feature>
<keyword evidence="3" id="KW-1185">Reference proteome</keyword>
<protein>
    <recommendedName>
        <fullName evidence="1">ABC transporter domain-containing protein</fullName>
    </recommendedName>
</protein>
<name>A0A3P6PVD7_ANISI</name>
<dbReference type="Pfam" id="PF00005">
    <property type="entry name" value="ABC_tran"/>
    <property type="match status" value="1"/>
</dbReference>
<dbReference type="GO" id="GO:0016887">
    <property type="term" value="F:ATP hydrolysis activity"/>
    <property type="evidence" value="ECO:0007669"/>
    <property type="project" value="InterPro"/>
</dbReference>
<dbReference type="Proteomes" id="UP000267096">
    <property type="component" value="Unassembled WGS sequence"/>
</dbReference>
<dbReference type="GO" id="GO:0016020">
    <property type="term" value="C:membrane"/>
    <property type="evidence" value="ECO:0007669"/>
    <property type="project" value="InterPro"/>
</dbReference>
<dbReference type="Gene3D" id="3.40.50.300">
    <property type="entry name" value="P-loop containing nucleotide triphosphate hydrolases"/>
    <property type="match status" value="1"/>
</dbReference>
<dbReference type="PANTHER" id="PTHR19229">
    <property type="entry name" value="ATP-BINDING CASSETTE TRANSPORTER SUBFAMILY A ABCA"/>
    <property type="match status" value="1"/>
</dbReference>
<organism evidence="2 3">
    <name type="scientific">Anisakis simplex</name>
    <name type="common">Herring worm</name>
    <dbReference type="NCBI Taxonomy" id="6269"/>
    <lineage>
        <taxon>Eukaryota</taxon>
        <taxon>Metazoa</taxon>
        <taxon>Ecdysozoa</taxon>
        <taxon>Nematoda</taxon>
        <taxon>Chromadorea</taxon>
        <taxon>Rhabditida</taxon>
        <taxon>Spirurina</taxon>
        <taxon>Ascaridomorpha</taxon>
        <taxon>Ascaridoidea</taxon>
        <taxon>Anisakidae</taxon>
        <taxon>Anisakis</taxon>
        <taxon>Anisakis simplex complex</taxon>
    </lineage>
</organism>
<dbReference type="EMBL" id="UYRR01009372">
    <property type="protein sequence ID" value="VDK24864.1"/>
    <property type="molecule type" value="Genomic_DNA"/>
</dbReference>
<dbReference type="SUPFAM" id="SSF52540">
    <property type="entry name" value="P-loop containing nucleoside triphosphate hydrolases"/>
    <property type="match status" value="1"/>
</dbReference>
<evidence type="ECO:0000313" key="2">
    <source>
        <dbReference type="EMBL" id="VDK24864.1"/>
    </source>
</evidence>
<dbReference type="PANTHER" id="PTHR19229:SF250">
    <property type="entry name" value="ABC TRANSPORTER DOMAIN-CONTAINING PROTEIN-RELATED"/>
    <property type="match status" value="1"/>
</dbReference>